<proteinExistence type="predicted"/>
<accession>A0AAV4RF67</accession>
<protein>
    <submittedName>
        <fullName evidence="2">Uncharacterized protein</fullName>
    </submittedName>
</protein>
<sequence>MLPRAKRRRFRAQTRRRRTQFYAFIDIANLGETMTFEECPSIRHLSARKDPTLGRQKTTFTNAGGKSNRNKILKGQTTISEDPTSAAFSVRPKEAKCRCDKFIVRDPSYCDGACDPTRFQARDTNSPIFLDDPHPNGEKGTRGPLPGRPFHRFSMWVSWKNPSLFGVGETGLSVQPPLRERSAYHAPTQP</sequence>
<reference evidence="2 3" key="1">
    <citation type="submission" date="2021-06" db="EMBL/GenBank/DDBJ databases">
        <title>Caerostris extrusa draft genome.</title>
        <authorList>
            <person name="Kono N."/>
            <person name="Arakawa K."/>
        </authorList>
    </citation>
    <scope>NUCLEOTIDE SEQUENCE [LARGE SCALE GENOMIC DNA]</scope>
</reference>
<evidence type="ECO:0000256" key="1">
    <source>
        <dbReference type="SAM" id="MobiDB-lite"/>
    </source>
</evidence>
<organism evidence="2 3">
    <name type="scientific">Caerostris extrusa</name>
    <name type="common">Bark spider</name>
    <name type="synonym">Caerostris bankana</name>
    <dbReference type="NCBI Taxonomy" id="172846"/>
    <lineage>
        <taxon>Eukaryota</taxon>
        <taxon>Metazoa</taxon>
        <taxon>Ecdysozoa</taxon>
        <taxon>Arthropoda</taxon>
        <taxon>Chelicerata</taxon>
        <taxon>Arachnida</taxon>
        <taxon>Araneae</taxon>
        <taxon>Araneomorphae</taxon>
        <taxon>Entelegynae</taxon>
        <taxon>Araneoidea</taxon>
        <taxon>Araneidae</taxon>
        <taxon>Caerostris</taxon>
    </lineage>
</organism>
<dbReference type="Proteomes" id="UP001054945">
    <property type="component" value="Unassembled WGS sequence"/>
</dbReference>
<comment type="caution">
    <text evidence="2">The sequence shown here is derived from an EMBL/GenBank/DDBJ whole genome shotgun (WGS) entry which is preliminary data.</text>
</comment>
<evidence type="ECO:0000313" key="2">
    <source>
        <dbReference type="EMBL" id="GIY18971.1"/>
    </source>
</evidence>
<dbReference type="AlphaFoldDB" id="A0AAV4RF67"/>
<evidence type="ECO:0000313" key="3">
    <source>
        <dbReference type="Proteomes" id="UP001054945"/>
    </source>
</evidence>
<dbReference type="EMBL" id="BPLR01007703">
    <property type="protein sequence ID" value="GIY18971.1"/>
    <property type="molecule type" value="Genomic_DNA"/>
</dbReference>
<keyword evidence="3" id="KW-1185">Reference proteome</keyword>
<name>A0AAV4RF67_CAEEX</name>
<feature type="compositionally biased region" description="Basic and acidic residues" evidence="1">
    <location>
        <begin position="131"/>
        <end position="141"/>
    </location>
</feature>
<feature type="region of interest" description="Disordered" evidence="1">
    <location>
        <begin position="125"/>
        <end position="146"/>
    </location>
</feature>
<gene>
    <name evidence="2" type="ORF">CEXT_681201</name>
</gene>